<dbReference type="EMBL" id="FQXJ01000027">
    <property type="protein sequence ID" value="SHI84690.1"/>
    <property type="molecule type" value="Genomic_DNA"/>
</dbReference>
<evidence type="ECO:0000256" key="4">
    <source>
        <dbReference type="ARBA" id="ARBA00019377"/>
    </source>
</evidence>
<dbReference type="Proteomes" id="UP000183954">
    <property type="component" value="Unassembled WGS sequence"/>
</dbReference>
<dbReference type="STRING" id="1121420.SAMN02746098_04738"/>
<gene>
    <name evidence="9" type="ORF">SAMN02746098_04738</name>
</gene>
<keyword evidence="10" id="KW-1185">Reference proteome</keyword>
<dbReference type="GO" id="GO:0003723">
    <property type="term" value="F:RNA binding"/>
    <property type="evidence" value="ECO:0007669"/>
    <property type="project" value="UniProtKB-KW"/>
</dbReference>
<keyword evidence="6" id="KW-0805">Transcription regulation</keyword>
<keyword evidence="8" id="KW-0804">Transcription</keyword>
<evidence type="ECO:0000313" key="10">
    <source>
        <dbReference type="Proteomes" id="UP000183954"/>
    </source>
</evidence>
<evidence type="ECO:0000256" key="2">
    <source>
        <dbReference type="ARBA" id="ARBA00009992"/>
    </source>
</evidence>
<accession>A0A1M6EH87</accession>
<dbReference type="InterPro" id="IPR015111">
    <property type="entry name" value="Regulatory_HutP"/>
</dbReference>
<dbReference type="InterPro" id="IPR036482">
    <property type="entry name" value="Regulatory_HutP_sf"/>
</dbReference>
<dbReference type="Pfam" id="PF09021">
    <property type="entry name" value="HutP"/>
    <property type="match status" value="1"/>
</dbReference>
<keyword evidence="5" id="KW-0694">RNA-binding</keyword>
<proteinExistence type="inferred from homology"/>
<dbReference type="OrthoDB" id="2388985at2"/>
<evidence type="ECO:0000256" key="1">
    <source>
        <dbReference type="ARBA" id="ARBA00002945"/>
    </source>
</evidence>
<comment type="subunit">
    <text evidence="3">Homohexamer.</text>
</comment>
<evidence type="ECO:0000313" key="9">
    <source>
        <dbReference type="EMBL" id="SHI84690.1"/>
    </source>
</evidence>
<dbReference type="AlphaFoldDB" id="A0A1M6EH87"/>
<protein>
    <recommendedName>
        <fullName evidence="4">Hut operon positive regulatory protein</fullName>
    </recommendedName>
</protein>
<dbReference type="Gene3D" id="3.40.1510.10">
    <property type="entry name" value="Hut operon regulatory protein HutP"/>
    <property type="match status" value="1"/>
</dbReference>
<evidence type="ECO:0000256" key="3">
    <source>
        <dbReference type="ARBA" id="ARBA00011643"/>
    </source>
</evidence>
<dbReference type="SUPFAM" id="SSF111064">
    <property type="entry name" value="Hut operon positive regulatory protein HutP"/>
    <property type="match status" value="1"/>
</dbReference>
<dbReference type="RefSeq" id="WP_073032717.1">
    <property type="nucleotide sequence ID" value="NZ_FQXJ01000027.1"/>
</dbReference>
<dbReference type="CDD" id="cd11640">
    <property type="entry name" value="HutP"/>
    <property type="match status" value="1"/>
</dbReference>
<comment type="similarity">
    <text evidence="2">Belongs to the HutP family.</text>
</comment>
<evidence type="ECO:0000256" key="7">
    <source>
        <dbReference type="ARBA" id="ARBA00023159"/>
    </source>
</evidence>
<evidence type="ECO:0000256" key="5">
    <source>
        <dbReference type="ARBA" id="ARBA00022884"/>
    </source>
</evidence>
<reference evidence="10" key="1">
    <citation type="submission" date="2016-11" db="EMBL/GenBank/DDBJ databases">
        <authorList>
            <person name="Varghese N."/>
            <person name="Submissions S."/>
        </authorList>
    </citation>
    <scope>NUCLEOTIDE SEQUENCE [LARGE SCALE GENOMIC DNA]</scope>
    <source>
        <strain evidence="10">DSM 15449</strain>
    </source>
</reference>
<sequence length="146" mass="15695">MIHCSSIGKTALLIAMAEGNETDDYVSRAREKGFDVVTGKVGSMDVQKIIAAVETAAKRGGLTDDSYRSQHALYHAILDALQGLGRGPLQLGNILRTVGLRFAIVKGPRILEDLDDLWIAVSMYGMIGAPIKGHEHEVCGLGINHL</sequence>
<name>A0A1M6EH87_9FIRM</name>
<evidence type="ECO:0000256" key="6">
    <source>
        <dbReference type="ARBA" id="ARBA00023015"/>
    </source>
</evidence>
<comment type="function">
    <text evidence="1">Antiterminator that binds to cis-acting regulatory sequences on the mRNA in the presence of histidine, thereby suppressing transcription termination and activating the hut operon for histidine utilization.</text>
</comment>
<evidence type="ECO:0000256" key="8">
    <source>
        <dbReference type="ARBA" id="ARBA00023163"/>
    </source>
</evidence>
<keyword evidence="7" id="KW-0010">Activator</keyword>
<organism evidence="9 10">
    <name type="scientific">Desulfosporosinus lacus DSM 15449</name>
    <dbReference type="NCBI Taxonomy" id="1121420"/>
    <lineage>
        <taxon>Bacteria</taxon>
        <taxon>Bacillati</taxon>
        <taxon>Bacillota</taxon>
        <taxon>Clostridia</taxon>
        <taxon>Eubacteriales</taxon>
        <taxon>Desulfitobacteriaceae</taxon>
        <taxon>Desulfosporosinus</taxon>
    </lineage>
</organism>